<gene>
    <name evidence="1" type="ORF">METZ01_LOCUS350419</name>
</gene>
<dbReference type="AlphaFoldDB" id="A0A382RK81"/>
<organism evidence="1">
    <name type="scientific">marine metagenome</name>
    <dbReference type="NCBI Taxonomy" id="408172"/>
    <lineage>
        <taxon>unclassified sequences</taxon>
        <taxon>metagenomes</taxon>
        <taxon>ecological metagenomes</taxon>
    </lineage>
</organism>
<protein>
    <submittedName>
        <fullName evidence="1">Uncharacterized protein</fullName>
    </submittedName>
</protein>
<reference evidence="1" key="1">
    <citation type="submission" date="2018-05" db="EMBL/GenBank/DDBJ databases">
        <authorList>
            <person name="Lanie J.A."/>
            <person name="Ng W.-L."/>
            <person name="Kazmierczak K.M."/>
            <person name="Andrzejewski T.M."/>
            <person name="Davidsen T.M."/>
            <person name="Wayne K.J."/>
            <person name="Tettelin H."/>
            <person name="Glass J.I."/>
            <person name="Rusch D."/>
            <person name="Podicherti R."/>
            <person name="Tsui H.-C.T."/>
            <person name="Winkler M.E."/>
        </authorList>
    </citation>
    <scope>NUCLEOTIDE SEQUENCE</scope>
</reference>
<proteinExistence type="predicted"/>
<feature type="non-terminal residue" evidence="1">
    <location>
        <position position="90"/>
    </location>
</feature>
<dbReference type="EMBL" id="UINC01122015">
    <property type="protein sequence ID" value="SVC97565.1"/>
    <property type="molecule type" value="Genomic_DNA"/>
</dbReference>
<name>A0A382RK81_9ZZZZ</name>
<accession>A0A382RK81</accession>
<evidence type="ECO:0000313" key="1">
    <source>
        <dbReference type="EMBL" id="SVC97565.1"/>
    </source>
</evidence>
<sequence length="90" mass="8927">MPFVNQSRNMGGSLVTPETLGGGESTYGNYKVHTFLQSGQFTYIASGTDVITADVLTVAGGGGGGGNHGGGGAGGMVEQTLTAITPGIYN</sequence>